<protein>
    <submittedName>
        <fullName evidence="3">IS5/IS1182 family transposase</fullName>
    </submittedName>
</protein>
<evidence type="ECO:0000259" key="2">
    <source>
        <dbReference type="Pfam" id="PF13751"/>
    </source>
</evidence>
<dbReference type="PANTHER" id="PTHR33408">
    <property type="entry name" value="TRANSPOSASE"/>
    <property type="match status" value="1"/>
</dbReference>
<sequence>MSRHIKGSSRSQATLFPEILEDFVAKENPVRVIDVFVDGLDLESLGFKGVQSKATGRPGYHPAVLLKIYIYGYLNRIQSSRCLERETQRNVELMWLTERLSPDFKTIADFRKDNHRGIKNTCKTFVQICHQFNMFSESTVAIDGSKFKASNNKDKNYTPSKMKSHIERVEKHINNYFLKLEQSDSQENTSQYIANIESKLDFLKQHLVELKEMELAVNNHPDKQVSTVDPDSRLMKTQGMTRAICYNIQSAVDTKHHLIVAHEVTNTTDRGQLCNMTKLTLKALGKSVTTILADKGYYSRQDIKDTHDLGVSTLVPKTDTSGSEKKGIFNKSLFQYNQDNDVYICPAGNELQHRLNSIERGLDIKIYFNGMACKNCTIRSQCTRSKKDPRRMRRWIHEADIEKMEALLKATPDAMLQRKQTVEHPFGTIKLWAGATHLLTRGFKNVSTELNLHVLAYNLKRTLNIFGAEKLMKEVMAA</sequence>
<dbReference type="PANTHER" id="PTHR33408:SF2">
    <property type="entry name" value="TRANSPOSASE DDE DOMAIN-CONTAINING PROTEIN"/>
    <property type="match status" value="1"/>
</dbReference>
<evidence type="ECO:0000313" key="3">
    <source>
        <dbReference type="EMBL" id="ASP48578.1"/>
    </source>
</evidence>
<dbReference type="EMBL" id="CP020465">
    <property type="protein sequence ID" value="ASP48578.1"/>
    <property type="molecule type" value="Genomic_DNA"/>
</dbReference>
<dbReference type="Proteomes" id="UP000202259">
    <property type="component" value="Chromosome"/>
</dbReference>
<reference evidence="3 4" key="1">
    <citation type="submission" date="2017-08" db="EMBL/GenBank/DDBJ databases">
        <title>Complete genome of Colwellia sp. NB097-1, a psychrophile bacterium ioslated from Bering Sea.</title>
        <authorList>
            <person name="Chen X."/>
        </authorList>
    </citation>
    <scope>NUCLEOTIDE SEQUENCE [LARGE SCALE GENOMIC DNA]</scope>
    <source>
        <strain evidence="3 4">NB097-1</strain>
    </source>
</reference>
<dbReference type="InterPro" id="IPR025668">
    <property type="entry name" value="Tnp_DDE_dom"/>
</dbReference>
<dbReference type="AlphaFoldDB" id="A0A222G9K1"/>
<name>A0A222G9K1_9GAMM</name>
<gene>
    <name evidence="3" type="ORF">B5D82_12840</name>
</gene>
<dbReference type="NCBIfam" id="NF033551">
    <property type="entry name" value="transpos_IS1182"/>
    <property type="match status" value="1"/>
</dbReference>
<dbReference type="Pfam" id="PF05598">
    <property type="entry name" value="DUF772"/>
    <property type="match status" value="1"/>
</dbReference>
<dbReference type="Pfam" id="PF13751">
    <property type="entry name" value="DDE_Tnp_1_6"/>
    <property type="match status" value="1"/>
</dbReference>
<feature type="domain" description="Transposase DDE" evidence="2">
    <location>
        <begin position="344"/>
        <end position="461"/>
    </location>
</feature>
<dbReference type="KEGG" id="cber:B5D82_12840"/>
<feature type="domain" description="Transposase InsH N-terminal" evidence="1">
    <location>
        <begin position="20"/>
        <end position="112"/>
    </location>
</feature>
<evidence type="ECO:0000313" key="4">
    <source>
        <dbReference type="Proteomes" id="UP000202259"/>
    </source>
</evidence>
<accession>A0A222G9K1</accession>
<dbReference type="InterPro" id="IPR008490">
    <property type="entry name" value="Transposase_InsH_N"/>
</dbReference>
<evidence type="ECO:0000259" key="1">
    <source>
        <dbReference type="Pfam" id="PF05598"/>
    </source>
</evidence>
<dbReference type="InterPro" id="IPR047629">
    <property type="entry name" value="IS1182_transpos"/>
</dbReference>
<organism evidence="3 4">
    <name type="scientific">Cognaticolwellia beringensis</name>
    <dbReference type="NCBI Taxonomy" id="1967665"/>
    <lineage>
        <taxon>Bacteria</taxon>
        <taxon>Pseudomonadati</taxon>
        <taxon>Pseudomonadota</taxon>
        <taxon>Gammaproteobacteria</taxon>
        <taxon>Alteromonadales</taxon>
        <taxon>Colwelliaceae</taxon>
        <taxon>Cognaticolwellia</taxon>
    </lineage>
</organism>
<dbReference type="OrthoDB" id="9182628at2"/>
<proteinExistence type="predicted"/>
<keyword evidence="4" id="KW-1185">Reference proteome</keyword>
<dbReference type="RefSeq" id="WP_081152052.1">
    <property type="nucleotide sequence ID" value="NZ_CP020465.1"/>
</dbReference>